<dbReference type="AlphaFoldDB" id="A0A1B0GKW4"/>
<feature type="region of interest" description="Disordered" evidence="1">
    <location>
        <begin position="80"/>
        <end position="174"/>
    </location>
</feature>
<dbReference type="Gene3D" id="1.10.472.10">
    <property type="entry name" value="Cyclin-like"/>
    <property type="match status" value="1"/>
</dbReference>
<protein>
    <recommendedName>
        <fullName evidence="2">Cyclin N-terminal domain-containing protein</fullName>
    </recommendedName>
</protein>
<evidence type="ECO:0000313" key="3">
    <source>
        <dbReference type="EnsemblMetazoa" id="LLOJ009709-PA"/>
    </source>
</evidence>
<feature type="compositionally biased region" description="Low complexity" evidence="1">
    <location>
        <begin position="165"/>
        <end position="174"/>
    </location>
</feature>
<feature type="compositionally biased region" description="Polar residues" evidence="1">
    <location>
        <begin position="109"/>
        <end position="131"/>
    </location>
</feature>
<dbReference type="EnsemblMetazoa" id="LLOJ009709-RA">
    <property type="protein sequence ID" value="LLOJ009709-PA"/>
    <property type="gene ID" value="LLOJ009709"/>
</dbReference>
<keyword evidence="4" id="KW-1185">Reference proteome</keyword>
<dbReference type="EMBL" id="AJWK01033867">
    <property type="status" value="NOT_ANNOTATED_CDS"/>
    <property type="molecule type" value="Genomic_DNA"/>
</dbReference>
<dbReference type="EMBL" id="AJWK01033868">
    <property type="status" value="NOT_ANNOTATED_CDS"/>
    <property type="molecule type" value="Genomic_DNA"/>
</dbReference>
<dbReference type="InterPro" id="IPR036915">
    <property type="entry name" value="Cyclin-like_sf"/>
</dbReference>
<evidence type="ECO:0000256" key="1">
    <source>
        <dbReference type="SAM" id="MobiDB-lite"/>
    </source>
</evidence>
<dbReference type="Pfam" id="PF00134">
    <property type="entry name" value="Cyclin_N"/>
    <property type="match status" value="1"/>
</dbReference>
<dbReference type="EMBL" id="AJWK01033869">
    <property type="status" value="NOT_ANNOTATED_CDS"/>
    <property type="molecule type" value="Genomic_DNA"/>
</dbReference>
<sequence length="516" mass="56233">MSAPVQCSVAPVIVVTDSSREMMCPSSDAMAIPSAGHASAGSCGDEMMSTTPPQSPPPSAPALMTVVPETVSEDAMMMAAPKRGTQRTSSSMGGRLGTPDAAVKRRQHQQSSSCAQKMMTSSPPHQGINNNSSSSSSTTSSSHQQSTSDASLPSDLDGATAMDYTGNTANNNNGSASVTYVGDNGNLCYQYMENNVINYHLQSSTLANLTNDQLHQKLKEALVLEEKFHANLYLPPDPEDNEITVGARDGAAHVLRCLKMWYDLPPDVLFAAINLVDRFLARMRARPKHMACISVGSLYLCITQLGIAKIDAADLVAISQCRCTAGDLERMAAIISTKLGVQPSTVPVTALTFVRIYYHMFRNAAFHLGLGEFYDKAISLADLELRLEILICDALCVSVRASELALVLVCTQMDAHVNSYVSSANPMISGLVDFAIELQRMAKIPDPSFFRSHSLVVRTLTQYNAQKKTPYRQRLVWKLSSRTMRVLRPTHRLNSHLPTIDEHKTVNNSRSLPRHR</sequence>
<dbReference type="Proteomes" id="UP000092461">
    <property type="component" value="Unassembled WGS sequence"/>
</dbReference>
<accession>A0A1B0GKW4</accession>
<reference evidence="3" key="1">
    <citation type="submission" date="2020-05" db="UniProtKB">
        <authorList>
            <consortium name="EnsemblMetazoa"/>
        </authorList>
    </citation>
    <scope>IDENTIFICATION</scope>
    <source>
        <strain evidence="3">Jacobina</strain>
    </source>
</reference>
<evidence type="ECO:0000259" key="2">
    <source>
        <dbReference type="Pfam" id="PF00134"/>
    </source>
</evidence>
<dbReference type="SUPFAM" id="SSF47954">
    <property type="entry name" value="Cyclin-like"/>
    <property type="match status" value="1"/>
</dbReference>
<feature type="domain" description="Cyclin N-terminal" evidence="2">
    <location>
        <begin position="238"/>
        <end position="339"/>
    </location>
</feature>
<feature type="region of interest" description="Disordered" evidence="1">
    <location>
        <begin position="35"/>
        <end position="62"/>
    </location>
</feature>
<name>A0A1B0GKW4_LUTLO</name>
<organism evidence="3 4">
    <name type="scientific">Lutzomyia longipalpis</name>
    <name type="common">Sand fly</name>
    <dbReference type="NCBI Taxonomy" id="7200"/>
    <lineage>
        <taxon>Eukaryota</taxon>
        <taxon>Metazoa</taxon>
        <taxon>Ecdysozoa</taxon>
        <taxon>Arthropoda</taxon>
        <taxon>Hexapoda</taxon>
        <taxon>Insecta</taxon>
        <taxon>Pterygota</taxon>
        <taxon>Neoptera</taxon>
        <taxon>Endopterygota</taxon>
        <taxon>Diptera</taxon>
        <taxon>Nematocera</taxon>
        <taxon>Psychodoidea</taxon>
        <taxon>Psychodidae</taxon>
        <taxon>Lutzomyia</taxon>
        <taxon>Lutzomyia</taxon>
    </lineage>
</organism>
<evidence type="ECO:0000313" key="4">
    <source>
        <dbReference type="Proteomes" id="UP000092461"/>
    </source>
</evidence>
<dbReference type="VEuPathDB" id="VectorBase:LLOJ009709"/>
<dbReference type="InterPro" id="IPR006671">
    <property type="entry name" value="Cyclin_N"/>
</dbReference>
<proteinExistence type="predicted"/>
<feature type="compositionally biased region" description="Low complexity" evidence="1">
    <location>
        <begin position="132"/>
        <end position="148"/>
    </location>
</feature>
<dbReference type="EMBL" id="AJWK01033870">
    <property type="status" value="NOT_ANNOTATED_CDS"/>
    <property type="molecule type" value="Genomic_DNA"/>
</dbReference>
<dbReference type="VEuPathDB" id="VectorBase:LLONM1_004560"/>